<keyword evidence="2 4" id="KW-0472">Membrane</keyword>
<organism evidence="7 8">
    <name type="scientific">Marinobacter zhejiangensis</name>
    <dbReference type="NCBI Taxonomy" id="488535"/>
    <lineage>
        <taxon>Bacteria</taxon>
        <taxon>Pseudomonadati</taxon>
        <taxon>Pseudomonadota</taxon>
        <taxon>Gammaproteobacteria</taxon>
        <taxon>Pseudomonadales</taxon>
        <taxon>Marinobacteraceae</taxon>
        <taxon>Marinobacter</taxon>
    </lineage>
</organism>
<dbReference type="PANTHER" id="PTHR30329">
    <property type="entry name" value="STATOR ELEMENT OF FLAGELLAR MOTOR COMPLEX"/>
    <property type="match status" value="1"/>
</dbReference>
<evidence type="ECO:0000259" key="6">
    <source>
        <dbReference type="PROSITE" id="PS51123"/>
    </source>
</evidence>
<sequence length="225" mass="25110">MSQEFHINRVQSARPQWRSALGVLLVSGLVGCSATAEMPPKINTNIDQSPIAASSGTANSDEQQQEPVNHLSEEADMTVLVLDNPELLAKAAYLDAQPLVAIEELAEAPRRPHRLRFHYGFDKQQLNADDQSILRQHAVYLRAHPEMTVQIHGHTDNFGAEEYNTFLSRLRASAAARILKEEGVRESQIQVTGWGSSRPLALPEDHAANRRLELEYRSEQMAKAQ</sequence>
<dbReference type="EMBL" id="FOUE01000001">
    <property type="protein sequence ID" value="SFL87426.1"/>
    <property type="molecule type" value="Genomic_DNA"/>
</dbReference>
<dbReference type="CDD" id="cd07185">
    <property type="entry name" value="OmpA_C-like"/>
    <property type="match status" value="1"/>
</dbReference>
<dbReference type="Proteomes" id="UP000198519">
    <property type="component" value="Unassembled WGS sequence"/>
</dbReference>
<protein>
    <submittedName>
        <fullName evidence="7">OmpA family protein</fullName>
    </submittedName>
</protein>
<accession>A0A1I4L979</accession>
<comment type="subcellular location">
    <subcellularLocation>
        <location evidence="1">Cell outer membrane</location>
    </subcellularLocation>
</comment>
<feature type="region of interest" description="Disordered" evidence="5">
    <location>
        <begin position="40"/>
        <end position="67"/>
    </location>
</feature>
<evidence type="ECO:0000313" key="8">
    <source>
        <dbReference type="Proteomes" id="UP000198519"/>
    </source>
</evidence>
<evidence type="ECO:0000256" key="4">
    <source>
        <dbReference type="PROSITE-ProRule" id="PRU00473"/>
    </source>
</evidence>
<name>A0A1I4L979_9GAMM</name>
<dbReference type="GO" id="GO:0009279">
    <property type="term" value="C:cell outer membrane"/>
    <property type="evidence" value="ECO:0007669"/>
    <property type="project" value="UniProtKB-SubCell"/>
</dbReference>
<reference evidence="8" key="1">
    <citation type="submission" date="2016-10" db="EMBL/GenBank/DDBJ databases">
        <authorList>
            <person name="Varghese N."/>
            <person name="Submissions S."/>
        </authorList>
    </citation>
    <scope>NUCLEOTIDE SEQUENCE [LARGE SCALE GENOMIC DNA]</scope>
    <source>
        <strain evidence="8">CGMCC 1.7061</strain>
    </source>
</reference>
<dbReference type="RefSeq" id="WP_245749837.1">
    <property type="nucleotide sequence ID" value="NZ_FOUE01000001.1"/>
</dbReference>
<dbReference type="STRING" id="488535.SAMN04487963_0344"/>
<keyword evidence="8" id="KW-1185">Reference proteome</keyword>
<dbReference type="PRINTS" id="PR01021">
    <property type="entry name" value="OMPADOMAIN"/>
</dbReference>
<dbReference type="Gene3D" id="3.30.1330.60">
    <property type="entry name" value="OmpA-like domain"/>
    <property type="match status" value="1"/>
</dbReference>
<evidence type="ECO:0000256" key="3">
    <source>
        <dbReference type="ARBA" id="ARBA00023237"/>
    </source>
</evidence>
<dbReference type="InterPro" id="IPR006664">
    <property type="entry name" value="OMP_bac"/>
</dbReference>
<evidence type="ECO:0000256" key="2">
    <source>
        <dbReference type="ARBA" id="ARBA00023136"/>
    </source>
</evidence>
<dbReference type="AlphaFoldDB" id="A0A1I4L979"/>
<keyword evidence="3" id="KW-0998">Cell outer membrane</keyword>
<dbReference type="PROSITE" id="PS51123">
    <property type="entry name" value="OMPA_2"/>
    <property type="match status" value="1"/>
</dbReference>
<dbReference type="InterPro" id="IPR050330">
    <property type="entry name" value="Bact_OuterMem_StrucFunc"/>
</dbReference>
<dbReference type="SUPFAM" id="SSF103088">
    <property type="entry name" value="OmpA-like"/>
    <property type="match status" value="1"/>
</dbReference>
<evidence type="ECO:0000256" key="1">
    <source>
        <dbReference type="ARBA" id="ARBA00004442"/>
    </source>
</evidence>
<gene>
    <name evidence="7" type="ORF">SAMN04487963_0344</name>
</gene>
<dbReference type="InterPro" id="IPR006665">
    <property type="entry name" value="OmpA-like"/>
</dbReference>
<feature type="compositionally biased region" description="Polar residues" evidence="5">
    <location>
        <begin position="42"/>
        <end position="67"/>
    </location>
</feature>
<evidence type="ECO:0000256" key="5">
    <source>
        <dbReference type="SAM" id="MobiDB-lite"/>
    </source>
</evidence>
<dbReference type="Pfam" id="PF00691">
    <property type="entry name" value="OmpA"/>
    <property type="match status" value="1"/>
</dbReference>
<proteinExistence type="predicted"/>
<feature type="domain" description="OmpA-like" evidence="6">
    <location>
        <begin position="106"/>
        <end position="220"/>
    </location>
</feature>
<dbReference type="InterPro" id="IPR036737">
    <property type="entry name" value="OmpA-like_sf"/>
</dbReference>
<dbReference type="PANTHER" id="PTHR30329:SF21">
    <property type="entry name" value="LIPOPROTEIN YIAD-RELATED"/>
    <property type="match status" value="1"/>
</dbReference>
<evidence type="ECO:0000313" key="7">
    <source>
        <dbReference type="EMBL" id="SFL87426.1"/>
    </source>
</evidence>